<evidence type="ECO:0000256" key="2">
    <source>
        <dbReference type="ARBA" id="ARBA00022679"/>
    </source>
</evidence>
<keyword evidence="3 5" id="KW-0548">Nucleotidyltransferase</keyword>
<dbReference type="KEGG" id="svo:SVI_0625"/>
<evidence type="ECO:0000256" key="3">
    <source>
        <dbReference type="ARBA" id="ARBA00022695"/>
    </source>
</evidence>
<keyword evidence="2 5" id="KW-0808">Transferase</keyword>
<evidence type="ECO:0000256" key="1">
    <source>
        <dbReference type="ARBA" id="ARBA00004370"/>
    </source>
</evidence>
<reference evidence="7" key="1">
    <citation type="journal article" date="2010" name="Mol. Biosyst.">
        <title>Complete genome sequence and comparative analysis of Shewanella violacea, a psychrophilic and piezophilic bacterium from deep sea floor sediments.</title>
        <authorList>
            <person name="Aono E."/>
            <person name="Baba T."/>
            <person name="Ara T."/>
            <person name="Nishi T."/>
            <person name="Nakamichi T."/>
            <person name="Inamoto E."/>
            <person name="Toyonaga H."/>
            <person name="Hasegawa M."/>
            <person name="Takai Y."/>
            <person name="Okumura Y."/>
            <person name="Baba M."/>
            <person name="Tomita M."/>
            <person name="Kato C."/>
            <person name="Oshima T."/>
            <person name="Nakasone K."/>
            <person name="Mori H."/>
        </authorList>
    </citation>
    <scope>NUCLEOTIDE SEQUENCE [LARGE SCALE GENOMIC DNA]</scope>
    <source>
        <strain evidence="7">JCM 10179 / CIP 106290 / LMG 19151 / DSS12</strain>
    </source>
</reference>
<dbReference type="CDD" id="cd02517">
    <property type="entry name" value="CMP-KDO-Synthetase"/>
    <property type="match status" value="1"/>
</dbReference>
<evidence type="ECO:0000256" key="5">
    <source>
        <dbReference type="HAMAP-Rule" id="MF_00057"/>
    </source>
</evidence>
<keyword evidence="7" id="KW-1185">Reference proteome</keyword>
<keyword evidence="5" id="KW-0963">Cytoplasm</keyword>
<dbReference type="Pfam" id="PF02348">
    <property type="entry name" value="CTP_transf_3"/>
    <property type="match status" value="1"/>
</dbReference>
<dbReference type="AlphaFoldDB" id="D4ZFZ7"/>
<evidence type="ECO:0000313" key="6">
    <source>
        <dbReference type="EMBL" id="BAJ00596.1"/>
    </source>
</evidence>
<comment type="pathway">
    <text evidence="5">Bacterial outer membrane biogenesis; lipopolysaccharide biosynthesis.</text>
</comment>
<dbReference type="InterPro" id="IPR029044">
    <property type="entry name" value="Nucleotide-diphossugar_trans"/>
</dbReference>
<dbReference type="GO" id="GO:0009103">
    <property type="term" value="P:lipopolysaccharide biosynthetic process"/>
    <property type="evidence" value="ECO:0007669"/>
    <property type="project" value="UniProtKB-UniRule"/>
</dbReference>
<dbReference type="HOGENOM" id="CLU_065038_1_0_6"/>
<keyword evidence="4 5" id="KW-0448">Lipopolysaccharide biosynthesis</keyword>
<dbReference type="SUPFAM" id="SSF53448">
    <property type="entry name" value="Nucleotide-diphospho-sugar transferases"/>
    <property type="match status" value="1"/>
</dbReference>
<evidence type="ECO:0000256" key="4">
    <source>
        <dbReference type="ARBA" id="ARBA00022985"/>
    </source>
</evidence>
<dbReference type="Gene3D" id="3.90.550.10">
    <property type="entry name" value="Spore Coat Polysaccharide Biosynthesis Protein SpsA, Chain A"/>
    <property type="match status" value="1"/>
</dbReference>
<dbReference type="EMBL" id="AP011177">
    <property type="protein sequence ID" value="BAJ00596.1"/>
    <property type="molecule type" value="Genomic_DNA"/>
</dbReference>
<dbReference type="GO" id="GO:0016020">
    <property type="term" value="C:membrane"/>
    <property type="evidence" value="ECO:0007669"/>
    <property type="project" value="UniProtKB-SubCell"/>
</dbReference>
<dbReference type="InterPro" id="IPR003329">
    <property type="entry name" value="Cytidylyl_trans"/>
</dbReference>
<dbReference type="GO" id="GO:0005829">
    <property type="term" value="C:cytosol"/>
    <property type="evidence" value="ECO:0007669"/>
    <property type="project" value="TreeGrafter"/>
</dbReference>
<dbReference type="STRING" id="637905.SVI_0625"/>
<dbReference type="PANTHER" id="PTHR42866">
    <property type="entry name" value="3-DEOXY-MANNO-OCTULOSONATE CYTIDYLYLTRANSFERASE"/>
    <property type="match status" value="1"/>
</dbReference>
<organism evidence="6 7">
    <name type="scientific">Shewanella violacea (strain JCM 10179 / CIP 106290 / LMG 19151 / DSS12)</name>
    <dbReference type="NCBI Taxonomy" id="637905"/>
    <lineage>
        <taxon>Bacteria</taxon>
        <taxon>Pseudomonadati</taxon>
        <taxon>Pseudomonadota</taxon>
        <taxon>Gammaproteobacteria</taxon>
        <taxon>Alteromonadales</taxon>
        <taxon>Shewanellaceae</taxon>
        <taxon>Shewanella</taxon>
    </lineage>
</organism>
<dbReference type="HAMAP" id="MF_00057">
    <property type="entry name" value="KdsB"/>
    <property type="match status" value="1"/>
</dbReference>
<dbReference type="UniPathway" id="UPA00030"/>
<dbReference type="EC" id="2.7.7.90" evidence="5"/>
<comment type="subcellular location">
    <subcellularLocation>
        <location evidence="5">Cytoplasm</location>
    </subcellularLocation>
    <subcellularLocation>
        <location evidence="1">Membrane</location>
    </subcellularLocation>
</comment>
<dbReference type="NCBIfam" id="TIGR00466">
    <property type="entry name" value="kdsB"/>
    <property type="match status" value="1"/>
</dbReference>
<comment type="catalytic activity">
    <reaction evidence="5">
        <text>8-amino-3,8-dideoxy-alpha-D-manno-octulosonate + CTP = CMP-8-amino-3,8-dideoxy-alpha-D-manno-oct-2-ulosonate + diphosphate</text>
        <dbReference type="Rhea" id="RHEA:49284"/>
        <dbReference type="ChEBI" id="CHEBI:33019"/>
        <dbReference type="ChEBI" id="CHEBI:37563"/>
        <dbReference type="ChEBI" id="CHEBI:87091"/>
        <dbReference type="ChEBI" id="CHEBI:91089"/>
        <dbReference type="EC" id="2.7.7.90"/>
    </reaction>
</comment>
<dbReference type="NCBIfam" id="NF009905">
    <property type="entry name" value="PRK13368.1"/>
    <property type="match status" value="1"/>
</dbReference>
<dbReference type="eggNOG" id="COG1212">
    <property type="taxonomic scope" value="Bacteria"/>
</dbReference>
<dbReference type="InterPro" id="IPR004528">
    <property type="entry name" value="KdsB"/>
</dbReference>
<dbReference type="Proteomes" id="UP000002350">
    <property type="component" value="Chromosome"/>
</dbReference>
<dbReference type="PANTHER" id="PTHR42866:SF2">
    <property type="entry name" value="3-DEOXY-MANNO-OCTULOSONATE CYTIDYLYLTRANSFERASE, MITOCHONDRIAL"/>
    <property type="match status" value="1"/>
</dbReference>
<accession>D4ZFZ7</accession>
<comment type="similarity">
    <text evidence="5">Belongs to the KdsB family.</text>
</comment>
<dbReference type="GO" id="GO:0008690">
    <property type="term" value="F:3-deoxy-manno-octulosonate cytidylyltransferase activity"/>
    <property type="evidence" value="ECO:0007669"/>
    <property type="project" value="InterPro"/>
</dbReference>
<dbReference type="FunFam" id="3.90.550.10:FF:000011">
    <property type="entry name" value="3-deoxy-manno-octulosonate cytidylyltransferase"/>
    <property type="match status" value="1"/>
</dbReference>
<name>D4ZFZ7_SHEVD</name>
<evidence type="ECO:0000313" key="7">
    <source>
        <dbReference type="Proteomes" id="UP000002350"/>
    </source>
</evidence>
<dbReference type="NCBIfam" id="NF003952">
    <property type="entry name" value="PRK05450.1-5"/>
    <property type="match status" value="1"/>
</dbReference>
<dbReference type="GO" id="GO:0044281">
    <property type="term" value="P:small molecule metabolic process"/>
    <property type="evidence" value="ECO:0007669"/>
    <property type="project" value="UniProtKB-ARBA"/>
</dbReference>
<sequence length="270" mass="29524">MVKESPLKAPNYKIIIPARMKSTRLPGKPLALICDQPMIWHVYQRALETNIGQDNIVIATDSEQICEVARGFGAQVLMTSDSHSSGTERCAEVVSLLDWHDDEIVVNLQGDEPLVTADLIKLTASTLASSSAAGMATLACAIKSQSELVDPNYVKLVTDINRKAMLFSRQPMPASITANADEEACIGGDFGPWLRHIGMYSYRVETLKILSALPETELEKYERLEQLRAMWHGIHIQVACVDDAPGHGVDTPADLQRVRAIVKANASVCA</sequence>
<proteinExistence type="inferred from homology"/>
<comment type="function">
    <text evidence="5">Activates KDO8N (a required 8-carbon sugar) for incorporation into bacterial lipopolysaccharide in the Shewanella genus.</text>
</comment>
<gene>
    <name evidence="6" type="primary">kdsB-1</name>
    <name evidence="5" type="synonym">kdsB</name>
    <name evidence="6" type="ordered locus">SVI_0625</name>
</gene>
<protein>
    <recommendedName>
        <fullName evidence="5">8-amino-3,8-dideoxy-manno-octulosonate cytidylyltransferase</fullName>
        <ecNumber evidence="5">2.7.7.90</ecNumber>
    </recommendedName>
    <alternativeName>
        <fullName evidence="5">CMP-8-amino-3,8-dideoxy-manno-octulosonate synthase</fullName>
    </alternativeName>
</protein>